<dbReference type="NCBIfam" id="TIGR02046">
    <property type="entry name" value="sdhC_b558_fam"/>
    <property type="match status" value="1"/>
</dbReference>
<dbReference type="InterPro" id="IPR011138">
    <property type="entry name" value="Cytochrome_b-558"/>
</dbReference>
<comment type="caution">
    <text evidence="2">The sequence shown here is derived from an EMBL/GenBank/DDBJ whole genome shotgun (WGS) entry which is preliminary data.</text>
</comment>
<keyword evidence="1" id="KW-0812">Transmembrane</keyword>
<dbReference type="RefSeq" id="WP_116879668.1">
    <property type="nucleotide sequence ID" value="NZ_QURB01000001.1"/>
</dbReference>
<dbReference type="Gene3D" id="1.20.1300.10">
    <property type="entry name" value="Fumarate reductase/succinate dehydrogenase, transmembrane subunit"/>
    <property type="match status" value="1"/>
</dbReference>
<feature type="transmembrane region" description="Helical" evidence="1">
    <location>
        <begin position="103"/>
        <end position="124"/>
    </location>
</feature>
<organism evidence="2 3">
    <name type="scientific">Brumimicrobium aurantiacum</name>
    <dbReference type="NCBI Taxonomy" id="1737063"/>
    <lineage>
        <taxon>Bacteria</taxon>
        <taxon>Pseudomonadati</taxon>
        <taxon>Bacteroidota</taxon>
        <taxon>Flavobacteriia</taxon>
        <taxon>Flavobacteriales</taxon>
        <taxon>Crocinitomicaceae</taxon>
        <taxon>Brumimicrobium</taxon>
    </lineage>
</organism>
<reference evidence="2 3" key="1">
    <citation type="submission" date="2018-08" db="EMBL/GenBank/DDBJ databases">
        <title>The draft genome squence of Brumimicrobium sp. N62.</title>
        <authorList>
            <person name="Du Z.-J."/>
            <person name="Luo H.-R."/>
        </authorList>
    </citation>
    <scope>NUCLEOTIDE SEQUENCE [LARGE SCALE GENOMIC DNA]</scope>
    <source>
        <strain evidence="2 3">N62</strain>
    </source>
</reference>
<dbReference type="InterPro" id="IPR034804">
    <property type="entry name" value="SQR/QFR_C/D"/>
</dbReference>
<name>A0A3E1F240_9FLAO</name>
<accession>A0A3E1F240</accession>
<protein>
    <submittedName>
        <fullName evidence="2">Succinate dehydrogenase</fullName>
    </submittedName>
</protein>
<feature type="transmembrane region" description="Helical" evidence="1">
    <location>
        <begin position="21"/>
        <end position="40"/>
    </location>
</feature>
<keyword evidence="1" id="KW-0472">Membrane</keyword>
<evidence type="ECO:0000256" key="1">
    <source>
        <dbReference type="SAM" id="Phobius"/>
    </source>
</evidence>
<keyword evidence="1" id="KW-1133">Transmembrane helix</keyword>
<dbReference type="EMBL" id="QURB01000001">
    <property type="protein sequence ID" value="RFC55833.1"/>
    <property type="molecule type" value="Genomic_DNA"/>
</dbReference>
<keyword evidence="3" id="KW-1185">Reference proteome</keyword>
<gene>
    <name evidence="2" type="ORF">DXU93_02535</name>
</gene>
<proteinExistence type="predicted"/>
<feature type="transmembrane region" description="Helical" evidence="1">
    <location>
        <begin position="164"/>
        <end position="182"/>
    </location>
</feature>
<feature type="transmembrane region" description="Helical" evidence="1">
    <location>
        <begin position="203"/>
        <end position="223"/>
    </location>
</feature>
<dbReference type="OrthoDB" id="9802842at2"/>
<dbReference type="Proteomes" id="UP000257127">
    <property type="component" value="Unassembled WGS sequence"/>
</dbReference>
<evidence type="ECO:0000313" key="3">
    <source>
        <dbReference type="Proteomes" id="UP000257127"/>
    </source>
</evidence>
<dbReference type="CDD" id="cd03498">
    <property type="entry name" value="SQR_TypeB_2_TM"/>
    <property type="match status" value="1"/>
</dbReference>
<sequence>MSKSGLFKSSIGRKLAMALSALFLMIFLLQHLVINLTAVISPDTFNELSHFMGTSPLVQFIAQPILIFAVVFHFVMGFVLELKNRSARPVSYTKFNGAANSTWMSRNMILSGLVILAFLVLHFIDFWIPEINTKYIVGDMSGMHHGEYRYYPELLAKFASPIRVVAYIVAFVLLALHLLHGFGSAFQSMGQNNKYIDGLKKFGVIYSIAVPLGFIIIAIVLYVTTLNS</sequence>
<dbReference type="AlphaFoldDB" id="A0A3E1F240"/>
<evidence type="ECO:0000313" key="2">
    <source>
        <dbReference type="EMBL" id="RFC55833.1"/>
    </source>
</evidence>
<dbReference type="SUPFAM" id="SSF81343">
    <property type="entry name" value="Fumarate reductase respiratory complex transmembrane subunits"/>
    <property type="match status" value="1"/>
</dbReference>
<dbReference type="GO" id="GO:0016020">
    <property type="term" value="C:membrane"/>
    <property type="evidence" value="ECO:0007669"/>
    <property type="project" value="InterPro"/>
</dbReference>
<feature type="transmembrane region" description="Helical" evidence="1">
    <location>
        <begin position="60"/>
        <end position="82"/>
    </location>
</feature>